<name>A0A660SB88_UNCT6</name>
<dbReference type="CDD" id="cd08704">
    <property type="entry name" value="Met_tRNA_FMT_C"/>
    <property type="match status" value="1"/>
</dbReference>
<dbReference type="NCBIfam" id="TIGR00460">
    <property type="entry name" value="fmt"/>
    <property type="match status" value="1"/>
</dbReference>
<evidence type="ECO:0000256" key="4">
    <source>
        <dbReference type="ARBA" id="ARBA00022917"/>
    </source>
</evidence>
<comment type="caution">
    <text evidence="8">The sequence shown here is derived from an EMBL/GenBank/DDBJ whole genome shotgun (WGS) entry which is preliminary data.</text>
</comment>
<evidence type="ECO:0000256" key="1">
    <source>
        <dbReference type="ARBA" id="ARBA00010699"/>
    </source>
</evidence>
<dbReference type="GO" id="GO:0004479">
    <property type="term" value="F:methionyl-tRNA formyltransferase activity"/>
    <property type="evidence" value="ECO:0007669"/>
    <property type="project" value="UniProtKB-UniRule"/>
</dbReference>
<evidence type="ECO:0000256" key="3">
    <source>
        <dbReference type="ARBA" id="ARBA00022679"/>
    </source>
</evidence>
<proteinExistence type="inferred from homology"/>
<organism evidence="8 9">
    <name type="scientific">candidate division TA06 bacterium</name>
    <dbReference type="NCBI Taxonomy" id="2250710"/>
    <lineage>
        <taxon>Bacteria</taxon>
        <taxon>Bacteria division TA06</taxon>
    </lineage>
</organism>
<comment type="catalytic activity">
    <reaction evidence="5">
        <text>L-methionyl-tRNA(fMet) + (6R)-10-formyltetrahydrofolate = N-formyl-L-methionyl-tRNA(fMet) + (6S)-5,6,7,8-tetrahydrofolate + H(+)</text>
        <dbReference type="Rhea" id="RHEA:24380"/>
        <dbReference type="Rhea" id="RHEA-COMP:9952"/>
        <dbReference type="Rhea" id="RHEA-COMP:9953"/>
        <dbReference type="ChEBI" id="CHEBI:15378"/>
        <dbReference type="ChEBI" id="CHEBI:57453"/>
        <dbReference type="ChEBI" id="CHEBI:78530"/>
        <dbReference type="ChEBI" id="CHEBI:78844"/>
        <dbReference type="ChEBI" id="CHEBI:195366"/>
        <dbReference type="EC" id="2.1.2.9"/>
    </reaction>
</comment>
<dbReference type="InterPro" id="IPR005793">
    <property type="entry name" value="Formyl_trans_C"/>
</dbReference>
<evidence type="ECO:0000256" key="2">
    <source>
        <dbReference type="ARBA" id="ARBA00012261"/>
    </source>
</evidence>
<dbReference type="EMBL" id="QNBC01000022">
    <property type="protein sequence ID" value="RKX67295.1"/>
    <property type="molecule type" value="Genomic_DNA"/>
</dbReference>
<evidence type="ECO:0000259" key="7">
    <source>
        <dbReference type="Pfam" id="PF02911"/>
    </source>
</evidence>
<reference evidence="8 9" key="1">
    <citation type="submission" date="2018-06" db="EMBL/GenBank/DDBJ databases">
        <title>Extensive metabolic versatility and redundancy in microbially diverse, dynamic hydrothermal sediments.</title>
        <authorList>
            <person name="Dombrowski N."/>
            <person name="Teske A."/>
            <person name="Baker B.J."/>
        </authorList>
    </citation>
    <scope>NUCLEOTIDE SEQUENCE [LARGE SCALE GENOMIC DNA]</scope>
    <source>
        <strain evidence="8">B35_G9</strain>
    </source>
</reference>
<dbReference type="InterPro" id="IPR041711">
    <property type="entry name" value="Met-tRNA-FMT_N"/>
</dbReference>
<dbReference type="Pfam" id="PF00551">
    <property type="entry name" value="Formyl_trans_N"/>
    <property type="match status" value="1"/>
</dbReference>
<feature type="domain" description="Formyl transferase C-terminal" evidence="7">
    <location>
        <begin position="201"/>
        <end position="296"/>
    </location>
</feature>
<comment type="similarity">
    <text evidence="1 5">Belongs to the Fmt family.</text>
</comment>
<keyword evidence="4 5" id="KW-0648">Protein biosynthesis</keyword>
<evidence type="ECO:0000259" key="6">
    <source>
        <dbReference type="Pfam" id="PF00551"/>
    </source>
</evidence>
<dbReference type="InterPro" id="IPR001555">
    <property type="entry name" value="GART_AS"/>
</dbReference>
<dbReference type="Gene3D" id="3.40.50.12230">
    <property type="match status" value="1"/>
</dbReference>
<keyword evidence="3 5" id="KW-0808">Transferase</keyword>
<dbReference type="HAMAP" id="MF_00182">
    <property type="entry name" value="Formyl_trans"/>
    <property type="match status" value="1"/>
</dbReference>
<accession>A0A660SB88</accession>
<dbReference type="PANTHER" id="PTHR11138:SF5">
    <property type="entry name" value="METHIONYL-TRNA FORMYLTRANSFERASE, MITOCHONDRIAL"/>
    <property type="match status" value="1"/>
</dbReference>
<dbReference type="InterPro" id="IPR036477">
    <property type="entry name" value="Formyl_transf_N_sf"/>
</dbReference>
<dbReference type="InterPro" id="IPR044135">
    <property type="entry name" value="Met-tRNA-FMT_C"/>
</dbReference>
<dbReference type="InterPro" id="IPR011034">
    <property type="entry name" value="Formyl_transferase-like_C_sf"/>
</dbReference>
<dbReference type="PANTHER" id="PTHR11138">
    <property type="entry name" value="METHIONYL-TRNA FORMYLTRANSFERASE"/>
    <property type="match status" value="1"/>
</dbReference>
<evidence type="ECO:0000313" key="9">
    <source>
        <dbReference type="Proteomes" id="UP000282321"/>
    </source>
</evidence>
<dbReference type="InterPro" id="IPR005794">
    <property type="entry name" value="Fmt"/>
</dbReference>
<dbReference type="PROSITE" id="PS00373">
    <property type="entry name" value="GART"/>
    <property type="match status" value="1"/>
</dbReference>
<dbReference type="AlphaFoldDB" id="A0A660SB88"/>
<feature type="domain" description="Formyl transferase N-terminal" evidence="6">
    <location>
        <begin position="2"/>
        <end position="177"/>
    </location>
</feature>
<evidence type="ECO:0000256" key="5">
    <source>
        <dbReference type="HAMAP-Rule" id="MF_00182"/>
    </source>
</evidence>
<dbReference type="Proteomes" id="UP000282321">
    <property type="component" value="Unassembled WGS sequence"/>
</dbReference>
<comment type="function">
    <text evidence="5">Attaches a formyl group to the free amino group of methionyl-tRNA(fMet). The formyl group appears to play a dual role in the initiator identity of N-formylmethionyl-tRNA by promoting its recognition by IF2 and preventing the misappropriation of this tRNA by the elongation apparatus.</text>
</comment>
<evidence type="ECO:0000313" key="8">
    <source>
        <dbReference type="EMBL" id="RKX67295.1"/>
    </source>
</evidence>
<gene>
    <name evidence="5" type="primary">fmt</name>
    <name evidence="8" type="ORF">DRP44_02575</name>
</gene>
<sequence length="306" mass="34464">MNIVFFGSDSFGIPALERLNSISNLLIITEHDKPAGRGRKIFPLPPKIYALKNNVNFLETNNCNEDTIIEKINNFKPDFFVVASFGQLLKEVILSLPKYLPLNIHPSLLPKYRGAAPIRRAIMNGENETGISIIKMEKKLDAGGIILQKKVQIDDDTIYTDLFKTLSISGAELLLKAIYSIIKDNYKMKIQDDSCATYAEKITRADYTLNANRDSKSVLRQINAFSERPGTRFKLGGQYFKIIRAIHSNVSLPKNTIGAIKKHLYLGTKTNSLEILKIQPSGKSVMDSKAFLNGYRIDHNIKLEEE</sequence>
<dbReference type="SUPFAM" id="SSF53328">
    <property type="entry name" value="Formyltransferase"/>
    <property type="match status" value="1"/>
</dbReference>
<dbReference type="EC" id="2.1.2.9" evidence="2 5"/>
<dbReference type="Pfam" id="PF02911">
    <property type="entry name" value="Formyl_trans_C"/>
    <property type="match status" value="1"/>
</dbReference>
<dbReference type="InterPro" id="IPR002376">
    <property type="entry name" value="Formyl_transf_N"/>
</dbReference>
<feature type="binding site" evidence="5">
    <location>
        <begin position="107"/>
        <end position="110"/>
    </location>
    <ligand>
        <name>(6S)-5,6,7,8-tetrahydrofolate</name>
        <dbReference type="ChEBI" id="CHEBI:57453"/>
    </ligand>
</feature>
<dbReference type="SUPFAM" id="SSF50486">
    <property type="entry name" value="FMT C-terminal domain-like"/>
    <property type="match status" value="1"/>
</dbReference>
<dbReference type="CDD" id="cd08646">
    <property type="entry name" value="FMT_core_Met-tRNA-FMT_N"/>
    <property type="match status" value="1"/>
</dbReference>
<protein>
    <recommendedName>
        <fullName evidence="2 5">Methionyl-tRNA formyltransferase</fullName>
        <ecNumber evidence="2 5">2.1.2.9</ecNumber>
    </recommendedName>
</protein>